<dbReference type="PANTHER" id="PTHR13161:SF4">
    <property type="entry name" value="CLK4-ASSOCIATING SERINE_ARGININE RICH PROTEIN"/>
    <property type="match status" value="1"/>
</dbReference>
<evidence type="ECO:0000256" key="1">
    <source>
        <dbReference type="ARBA" id="ARBA00022664"/>
    </source>
</evidence>
<evidence type="ECO:0000256" key="2">
    <source>
        <dbReference type="ARBA" id="ARBA00023187"/>
    </source>
</evidence>
<dbReference type="InterPro" id="IPR019147">
    <property type="entry name" value="SWAP_N_domain"/>
</dbReference>
<protein>
    <submittedName>
        <fullName evidence="4">CLK4-associating serine/arginine rich protein</fullName>
    </submittedName>
</protein>
<feature type="domain" description="Suppressor of white apricot N-terminal" evidence="3">
    <location>
        <begin position="118"/>
        <end position="217"/>
    </location>
</feature>
<keyword evidence="5" id="KW-1185">Reference proteome</keyword>
<dbReference type="InterPro" id="IPR040397">
    <property type="entry name" value="SWAP"/>
</dbReference>
<evidence type="ECO:0000313" key="4">
    <source>
        <dbReference type="EMBL" id="GBO22406.1"/>
    </source>
</evidence>
<dbReference type="GO" id="GO:0006397">
    <property type="term" value="P:mRNA processing"/>
    <property type="evidence" value="ECO:0007669"/>
    <property type="project" value="UniProtKB-KW"/>
</dbReference>
<keyword evidence="2" id="KW-0508">mRNA splicing</keyword>
<reference evidence="4 5" key="1">
    <citation type="journal article" date="2019" name="Sci. Rep.">
        <title>Orb-weaving spider Araneus ventricosus genome elucidates the spidroin gene catalogue.</title>
        <authorList>
            <person name="Kono N."/>
            <person name="Nakamura H."/>
            <person name="Ohtoshi R."/>
            <person name="Moran D.A.P."/>
            <person name="Shinohara A."/>
            <person name="Yoshida Y."/>
            <person name="Fujiwara M."/>
            <person name="Mori M."/>
            <person name="Tomita M."/>
            <person name="Arakawa K."/>
        </authorList>
    </citation>
    <scope>NUCLEOTIDE SEQUENCE [LARGE SCALE GENOMIC DNA]</scope>
</reference>
<accession>A0A4Y2VE67</accession>
<name>A0A4Y2VE67_ARAVE</name>
<evidence type="ECO:0000259" key="3">
    <source>
        <dbReference type="SMART" id="SM01141"/>
    </source>
</evidence>
<proteinExistence type="predicted"/>
<dbReference type="AlphaFoldDB" id="A0A4Y2VE67"/>
<dbReference type="Pfam" id="PF09750">
    <property type="entry name" value="DRY_EERY"/>
    <property type="match status" value="1"/>
</dbReference>
<dbReference type="EMBL" id="BGPR01045492">
    <property type="protein sequence ID" value="GBO22406.1"/>
    <property type="molecule type" value="Genomic_DNA"/>
</dbReference>
<comment type="caution">
    <text evidence="4">The sequence shown here is derived from an EMBL/GenBank/DDBJ whole genome shotgun (WGS) entry which is preliminary data.</text>
</comment>
<gene>
    <name evidence="4" type="primary">Clasrp</name>
    <name evidence="4" type="ORF">AVEN_18622_1</name>
</gene>
<dbReference type="PANTHER" id="PTHR13161">
    <property type="entry name" value="SPLICING FACTOR SUPPRESSOR OF WHITE APRICOT"/>
    <property type="match status" value="1"/>
</dbReference>
<dbReference type="Proteomes" id="UP000499080">
    <property type="component" value="Unassembled WGS sequence"/>
</dbReference>
<keyword evidence="1" id="KW-0507">mRNA processing</keyword>
<dbReference type="OrthoDB" id="10070965at2759"/>
<dbReference type="GO" id="GO:0008380">
    <property type="term" value="P:RNA splicing"/>
    <property type="evidence" value="ECO:0007669"/>
    <property type="project" value="UniProtKB-KW"/>
</dbReference>
<evidence type="ECO:0000313" key="5">
    <source>
        <dbReference type="Proteomes" id="UP000499080"/>
    </source>
</evidence>
<organism evidence="4 5">
    <name type="scientific">Araneus ventricosus</name>
    <name type="common">Orbweaver spider</name>
    <name type="synonym">Epeira ventricosa</name>
    <dbReference type="NCBI Taxonomy" id="182803"/>
    <lineage>
        <taxon>Eukaryota</taxon>
        <taxon>Metazoa</taxon>
        <taxon>Ecdysozoa</taxon>
        <taxon>Arthropoda</taxon>
        <taxon>Chelicerata</taxon>
        <taxon>Arachnida</taxon>
        <taxon>Araneae</taxon>
        <taxon>Araneomorphae</taxon>
        <taxon>Entelegynae</taxon>
        <taxon>Araneoidea</taxon>
        <taxon>Araneidae</taxon>
        <taxon>Araneus</taxon>
    </lineage>
</organism>
<dbReference type="SMART" id="SM01141">
    <property type="entry name" value="DRY_EERY"/>
    <property type="match status" value="1"/>
</dbReference>
<sequence length="234" mass="26917">MIGRSKEVDRELSTVLTGSCNCVCVLGRYSTTRCSTGRITTAINPQRLFWNAETWALGTELFYLSALDVIAFKIFAEFKMWHEARKQEKKIRGMMVDYKRRAERRREYYEKIKQDPAQFLQVHGRPAKIHLDPAVAIAADSPATMMPWQGHPDNLIDRFDVRAHLDIIPEYNPSNYFNCPIAVYTWDTGICLLSIPDPHTTGKQLWFPLSEADGGPKQNQCHNQQQLYEAHIAK</sequence>